<proteinExistence type="inferred from homology"/>
<dbReference type="GO" id="GO:0005576">
    <property type="term" value="C:extracellular region"/>
    <property type="evidence" value="ECO:0007669"/>
    <property type="project" value="UniProtKB-SubCell"/>
</dbReference>
<sequence length="388" mass="43967">MDVKLLDHESVLRNRPFSFNDPFVLPSSYSNLILLRRPGDSQLLFKLIYLWKARNNSKGDILLGLEMLMIDEELNTHHHSTYLNTFLSSNHTTKTVTNSVELTYILANSADPFPIVTAAARASVQQESPVVPPPPRFIPPRRVVSLTEENRFLINSFRSATSIPQETDTCMRSLRNLMTRRCGRRHALLVKGLRVFNQACDQHGSYIVEKLLDIYEGVDSCGGGRDFGVRIRLVRLARGTYGNFVVYKAPRVTQAVIMTRDDLFWGLVNKLRPFLHIYLFESYGCAPNTLQFRNRLGAGHTLIVKCRSNRRISQGANYVSPNSIYSFPVKEKGSNRIVWTCELNDAKSKGMNGDQGTTRNNAFPNVPKKNYHSQGIIISSHSLSFPFL</sequence>
<protein>
    <submittedName>
        <fullName evidence="6">BnaC02g09870D protein</fullName>
    </submittedName>
</protein>
<dbReference type="Gramene" id="CDY48675">
    <property type="protein sequence ID" value="CDY48675"/>
    <property type="gene ID" value="GSBRNA2T00091547001"/>
</dbReference>
<dbReference type="GO" id="GO:0060320">
    <property type="term" value="P:rejection of self pollen"/>
    <property type="evidence" value="ECO:0007669"/>
    <property type="project" value="UniProtKB-KW"/>
</dbReference>
<dbReference type="EMBL" id="LK032786">
    <property type="protein sequence ID" value="CDY48675.1"/>
    <property type="molecule type" value="Genomic_DNA"/>
</dbReference>
<dbReference type="OMA" id="WTCELND"/>
<comment type="subcellular location">
    <subcellularLocation>
        <location evidence="1">Secreted</location>
    </subcellularLocation>
</comment>
<evidence type="ECO:0000313" key="7">
    <source>
        <dbReference type="Proteomes" id="UP000028999"/>
    </source>
</evidence>
<reference evidence="6 7" key="1">
    <citation type="journal article" date="2014" name="Science">
        <title>Plant genetics. Early allopolyploid evolution in the post-Neolithic Brassica napus oilseed genome.</title>
        <authorList>
            <person name="Chalhoub B."/>
            <person name="Denoeud F."/>
            <person name="Liu S."/>
            <person name="Parkin I.A."/>
            <person name="Tang H."/>
            <person name="Wang X."/>
            <person name="Chiquet J."/>
            <person name="Belcram H."/>
            <person name="Tong C."/>
            <person name="Samans B."/>
            <person name="Correa M."/>
            <person name="Da Silva C."/>
            <person name="Just J."/>
            <person name="Falentin C."/>
            <person name="Koh C.S."/>
            <person name="Le Clainche I."/>
            <person name="Bernard M."/>
            <person name="Bento P."/>
            <person name="Noel B."/>
            <person name="Labadie K."/>
            <person name="Alberti A."/>
            <person name="Charles M."/>
            <person name="Arnaud D."/>
            <person name="Guo H."/>
            <person name="Daviaud C."/>
            <person name="Alamery S."/>
            <person name="Jabbari K."/>
            <person name="Zhao M."/>
            <person name="Edger P.P."/>
            <person name="Chelaifa H."/>
            <person name="Tack D."/>
            <person name="Lassalle G."/>
            <person name="Mestiri I."/>
            <person name="Schnel N."/>
            <person name="Le Paslier M.C."/>
            <person name="Fan G."/>
            <person name="Renault V."/>
            <person name="Bayer P.E."/>
            <person name="Golicz A.A."/>
            <person name="Manoli S."/>
            <person name="Lee T.H."/>
            <person name="Thi V.H."/>
            <person name="Chalabi S."/>
            <person name="Hu Q."/>
            <person name="Fan C."/>
            <person name="Tollenaere R."/>
            <person name="Lu Y."/>
            <person name="Battail C."/>
            <person name="Shen J."/>
            <person name="Sidebottom C.H."/>
            <person name="Wang X."/>
            <person name="Canaguier A."/>
            <person name="Chauveau A."/>
            <person name="Berard A."/>
            <person name="Deniot G."/>
            <person name="Guan M."/>
            <person name="Liu Z."/>
            <person name="Sun F."/>
            <person name="Lim Y.P."/>
            <person name="Lyons E."/>
            <person name="Town C.D."/>
            <person name="Bancroft I."/>
            <person name="Wang X."/>
            <person name="Meng J."/>
            <person name="Ma J."/>
            <person name="Pires J.C."/>
            <person name="King G.J."/>
            <person name="Brunel D."/>
            <person name="Delourme R."/>
            <person name="Renard M."/>
            <person name="Aury J.M."/>
            <person name="Adams K.L."/>
            <person name="Batley J."/>
            <person name="Snowdon R.J."/>
            <person name="Tost J."/>
            <person name="Edwards D."/>
            <person name="Zhou Y."/>
            <person name="Hua W."/>
            <person name="Sharpe A.G."/>
            <person name="Paterson A.H."/>
            <person name="Guan C."/>
            <person name="Wincker P."/>
        </authorList>
    </citation>
    <scope>NUCLEOTIDE SEQUENCE [LARGE SCALE GENOMIC DNA]</scope>
    <source>
        <strain evidence="7">cv. Darmor-bzh</strain>
    </source>
</reference>
<gene>
    <name evidence="6" type="primary">BnaC02g09870D</name>
    <name evidence="6" type="ORF">GSBRNA2T00091547001</name>
</gene>
<keyword evidence="3" id="KW-0713">Self-incompatibility</keyword>
<evidence type="ECO:0000256" key="3">
    <source>
        <dbReference type="ARBA" id="ARBA00022471"/>
    </source>
</evidence>
<accession>A0A078ICQ5</accession>
<evidence type="ECO:0000256" key="1">
    <source>
        <dbReference type="ARBA" id="ARBA00004613"/>
    </source>
</evidence>
<comment type="similarity">
    <text evidence="2">Belongs to the plant self-incompatibility (S1) protein family.</text>
</comment>
<dbReference type="InterPro" id="IPR010264">
    <property type="entry name" value="Self-incomp_S1"/>
</dbReference>
<keyword evidence="4" id="KW-0964">Secreted</keyword>
<keyword evidence="7" id="KW-1185">Reference proteome</keyword>
<organism evidence="6 7">
    <name type="scientific">Brassica napus</name>
    <name type="common">Rape</name>
    <dbReference type="NCBI Taxonomy" id="3708"/>
    <lineage>
        <taxon>Eukaryota</taxon>
        <taxon>Viridiplantae</taxon>
        <taxon>Streptophyta</taxon>
        <taxon>Embryophyta</taxon>
        <taxon>Tracheophyta</taxon>
        <taxon>Spermatophyta</taxon>
        <taxon>Magnoliopsida</taxon>
        <taxon>eudicotyledons</taxon>
        <taxon>Gunneridae</taxon>
        <taxon>Pentapetalae</taxon>
        <taxon>rosids</taxon>
        <taxon>malvids</taxon>
        <taxon>Brassicales</taxon>
        <taxon>Brassicaceae</taxon>
        <taxon>Brassiceae</taxon>
        <taxon>Brassica</taxon>
    </lineage>
</organism>
<keyword evidence="5" id="KW-0732">Signal</keyword>
<evidence type="ECO:0000256" key="5">
    <source>
        <dbReference type="ARBA" id="ARBA00022729"/>
    </source>
</evidence>
<name>A0A078ICQ5_BRANA</name>
<dbReference type="AlphaFoldDB" id="A0A078ICQ5"/>
<dbReference type="Proteomes" id="UP000028999">
    <property type="component" value="Unassembled WGS sequence"/>
</dbReference>
<dbReference type="Pfam" id="PF05938">
    <property type="entry name" value="Self-incomp_S1"/>
    <property type="match status" value="1"/>
</dbReference>
<evidence type="ECO:0000313" key="6">
    <source>
        <dbReference type="EMBL" id="CDY48675.1"/>
    </source>
</evidence>
<evidence type="ECO:0000256" key="2">
    <source>
        <dbReference type="ARBA" id="ARBA00005581"/>
    </source>
</evidence>
<dbReference type="PaxDb" id="3708-A0A078ICQ5"/>
<evidence type="ECO:0000256" key="4">
    <source>
        <dbReference type="ARBA" id="ARBA00022525"/>
    </source>
</evidence>